<keyword evidence="1" id="KW-0812">Transmembrane</keyword>
<feature type="transmembrane region" description="Helical" evidence="1">
    <location>
        <begin position="135"/>
        <end position="153"/>
    </location>
</feature>
<keyword evidence="1" id="KW-1133">Transmembrane helix</keyword>
<feature type="transmembrane region" description="Helical" evidence="1">
    <location>
        <begin position="244"/>
        <end position="263"/>
    </location>
</feature>
<protein>
    <submittedName>
        <fullName evidence="2">Uncharacterized protein</fullName>
    </submittedName>
</protein>
<keyword evidence="1" id="KW-0472">Membrane</keyword>
<keyword evidence="3" id="KW-1185">Reference proteome</keyword>
<feature type="transmembrane region" description="Helical" evidence="1">
    <location>
        <begin position="21"/>
        <end position="40"/>
    </location>
</feature>
<dbReference type="Proteomes" id="UP001500051">
    <property type="component" value="Unassembled WGS sequence"/>
</dbReference>
<evidence type="ECO:0000256" key="1">
    <source>
        <dbReference type="SAM" id="Phobius"/>
    </source>
</evidence>
<evidence type="ECO:0000313" key="3">
    <source>
        <dbReference type="Proteomes" id="UP001500051"/>
    </source>
</evidence>
<feature type="transmembrane region" description="Helical" evidence="1">
    <location>
        <begin position="52"/>
        <end position="76"/>
    </location>
</feature>
<evidence type="ECO:0000313" key="2">
    <source>
        <dbReference type="EMBL" id="GAA3710448.1"/>
    </source>
</evidence>
<feature type="transmembrane region" description="Helical" evidence="1">
    <location>
        <begin position="319"/>
        <end position="344"/>
    </location>
</feature>
<dbReference type="EMBL" id="BAAAYX010000013">
    <property type="protein sequence ID" value="GAA3710448.1"/>
    <property type="molecule type" value="Genomic_DNA"/>
</dbReference>
<comment type="caution">
    <text evidence="2">The sequence shown here is derived from an EMBL/GenBank/DDBJ whole genome shotgun (WGS) entry which is preliminary data.</text>
</comment>
<gene>
    <name evidence="2" type="ORF">GCM10022204_31090</name>
</gene>
<organism evidence="2 3">
    <name type="scientific">Microlunatus aurantiacus</name>
    <dbReference type="NCBI Taxonomy" id="446786"/>
    <lineage>
        <taxon>Bacteria</taxon>
        <taxon>Bacillati</taxon>
        <taxon>Actinomycetota</taxon>
        <taxon>Actinomycetes</taxon>
        <taxon>Propionibacteriales</taxon>
        <taxon>Propionibacteriaceae</taxon>
        <taxon>Microlunatus</taxon>
    </lineage>
</organism>
<sequence>MRAATEGIRLLSDAAALWWTRLLPLITAYVVGFALHLLGLRLSVALGPGHQVLATLVFVLAVLAQVGALVLMLWLCRPPGDRESALDVAALAIGPFLAVYALWGLVDDEVYALFAANISVSGLGGPDQWSVNLRWWQLYLGLALGAWLLRQAVAILARHHRTRPLLLLGVVLEGVWTFASALALLAVLGRLLDWGTSRALWQGVVGGWHQLLAVLPDLRLPFDLTLPEALQTVVAWLLGTALPGLWNAVLLPLVWLALAAVVFGQRELDARSVAEGTGLVQLPDRWSSNPWGSLLHRAGLLLTGDLRTKYLPVLHAFRLLWAAGPAFLAAYLVVATVVSTLRAWVELSLARLFGPRDPYAALAWSWAEDLLVGAVLTPVAVAVYAAAARRTMRPDVTGDEARAATGPARPTAAP</sequence>
<dbReference type="RefSeq" id="WP_344813312.1">
    <property type="nucleotide sequence ID" value="NZ_BAAAYX010000013.1"/>
</dbReference>
<name>A0ABP7E081_9ACTN</name>
<accession>A0ABP7E081</accession>
<proteinExistence type="predicted"/>
<reference evidence="3" key="1">
    <citation type="journal article" date="2019" name="Int. J. Syst. Evol. Microbiol.">
        <title>The Global Catalogue of Microorganisms (GCM) 10K type strain sequencing project: providing services to taxonomists for standard genome sequencing and annotation.</title>
        <authorList>
            <consortium name="The Broad Institute Genomics Platform"/>
            <consortium name="The Broad Institute Genome Sequencing Center for Infectious Disease"/>
            <person name="Wu L."/>
            <person name="Ma J."/>
        </authorList>
    </citation>
    <scope>NUCLEOTIDE SEQUENCE [LARGE SCALE GENOMIC DNA]</scope>
    <source>
        <strain evidence="3">JCM 16548</strain>
    </source>
</reference>
<feature type="transmembrane region" description="Helical" evidence="1">
    <location>
        <begin position="364"/>
        <end position="387"/>
    </location>
</feature>
<feature type="transmembrane region" description="Helical" evidence="1">
    <location>
        <begin position="165"/>
        <end position="188"/>
    </location>
</feature>
<feature type="transmembrane region" description="Helical" evidence="1">
    <location>
        <begin position="88"/>
        <end position="106"/>
    </location>
</feature>